<protein>
    <recommendedName>
        <fullName evidence="9">AP complex subunit sigma</fullName>
    </recommendedName>
</protein>
<evidence type="ECO:0000256" key="2">
    <source>
        <dbReference type="ARBA" id="ARBA00004640"/>
    </source>
</evidence>
<proteinExistence type="inferred from homology"/>
<sequence>MIHFLLLISRHGKIRLSKFYTAFPIRERDKMLKEIKTTVIGRNSKLCNFLEWRDMILVTKRYASLYFVAAVDKEDNELSMLNIIHSFVEVLDKYFNSVCELDIIFNFHKAYYILDEMIMGGYIVETSKTQIQRIIASQESQFEDSKEEDKKGKPKK</sequence>
<reference evidence="11" key="1">
    <citation type="submission" date="2021-09" db="EMBL/GenBank/DDBJ databases">
        <authorList>
            <consortium name="AG Swart"/>
            <person name="Singh M."/>
            <person name="Singh A."/>
            <person name="Seah K."/>
            <person name="Emmerich C."/>
        </authorList>
    </citation>
    <scope>NUCLEOTIDE SEQUENCE</scope>
    <source>
        <strain evidence="11">ATCC30299</strain>
    </source>
</reference>
<evidence type="ECO:0000259" key="10">
    <source>
        <dbReference type="Pfam" id="PF01217"/>
    </source>
</evidence>
<evidence type="ECO:0000256" key="8">
    <source>
        <dbReference type="ARBA" id="ARBA00023329"/>
    </source>
</evidence>
<dbReference type="AlphaFoldDB" id="A0AAU9JRP8"/>
<evidence type="ECO:0000256" key="4">
    <source>
        <dbReference type="ARBA" id="ARBA00022448"/>
    </source>
</evidence>
<evidence type="ECO:0000256" key="9">
    <source>
        <dbReference type="PIRNR" id="PIRNR015588"/>
    </source>
</evidence>
<dbReference type="GO" id="GO:0016482">
    <property type="term" value="P:cytosolic transport"/>
    <property type="evidence" value="ECO:0007669"/>
    <property type="project" value="UniProtKB-ARBA"/>
</dbReference>
<dbReference type="CDD" id="cd14831">
    <property type="entry name" value="AP1_sigma"/>
    <property type="match status" value="1"/>
</dbReference>
<dbReference type="GO" id="GO:0005829">
    <property type="term" value="C:cytosol"/>
    <property type="evidence" value="ECO:0007669"/>
    <property type="project" value="GOC"/>
</dbReference>
<comment type="subcellular location">
    <subcellularLocation>
        <location evidence="2">Cytoplasmic vesicle</location>
        <location evidence="2">Clathrin-coated vesicle membrane</location>
    </subcellularLocation>
    <subcellularLocation>
        <location evidence="1">Golgi apparatus</location>
    </subcellularLocation>
</comment>
<keyword evidence="4 9" id="KW-0813">Transport</keyword>
<dbReference type="InterPro" id="IPR022775">
    <property type="entry name" value="AP_mu_sigma_su"/>
</dbReference>
<organism evidence="11 12">
    <name type="scientific">Blepharisma stoltei</name>
    <dbReference type="NCBI Taxonomy" id="1481888"/>
    <lineage>
        <taxon>Eukaryota</taxon>
        <taxon>Sar</taxon>
        <taxon>Alveolata</taxon>
        <taxon>Ciliophora</taxon>
        <taxon>Postciliodesmatophora</taxon>
        <taxon>Heterotrichea</taxon>
        <taxon>Heterotrichida</taxon>
        <taxon>Blepharismidae</taxon>
        <taxon>Blepharisma</taxon>
    </lineage>
</organism>
<dbReference type="Pfam" id="PF01217">
    <property type="entry name" value="Clat_adaptor_s"/>
    <property type="match status" value="1"/>
</dbReference>
<keyword evidence="5 9" id="KW-0653">Protein transport</keyword>
<dbReference type="PANTHER" id="PTHR11753">
    <property type="entry name" value="ADAPTOR COMPLEXES SMALL SUBUNIT FAMILY"/>
    <property type="match status" value="1"/>
</dbReference>
<dbReference type="InterPro" id="IPR044733">
    <property type="entry name" value="AP1_sigma"/>
</dbReference>
<evidence type="ECO:0000256" key="7">
    <source>
        <dbReference type="ARBA" id="ARBA00023136"/>
    </source>
</evidence>
<evidence type="ECO:0000313" key="12">
    <source>
        <dbReference type="Proteomes" id="UP001162131"/>
    </source>
</evidence>
<name>A0AAU9JRP8_9CILI</name>
<dbReference type="GO" id="GO:0035615">
    <property type="term" value="F:clathrin adaptor activity"/>
    <property type="evidence" value="ECO:0007669"/>
    <property type="project" value="InterPro"/>
</dbReference>
<dbReference type="PIRSF" id="PIRSF015588">
    <property type="entry name" value="AP_complex_sigma"/>
    <property type="match status" value="1"/>
</dbReference>
<dbReference type="FunFam" id="3.30.450.60:FF:000007">
    <property type="entry name" value="AP complex subunit sigma"/>
    <property type="match status" value="1"/>
</dbReference>
<dbReference type="GO" id="GO:0030121">
    <property type="term" value="C:AP-1 adaptor complex"/>
    <property type="evidence" value="ECO:0007669"/>
    <property type="project" value="InterPro"/>
</dbReference>
<dbReference type="Proteomes" id="UP001162131">
    <property type="component" value="Unassembled WGS sequence"/>
</dbReference>
<feature type="domain" description="AP complex mu/sigma subunit" evidence="10">
    <location>
        <begin position="1"/>
        <end position="136"/>
    </location>
</feature>
<dbReference type="InterPro" id="IPR011012">
    <property type="entry name" value="Longin-like_dom_sf"/>
</dbReference>
<comment type="caution">
    <text evidence="11">The sequence shown here is derived from an EMBL/GenBank/DDBJ whole genome shotgun (WGS) entry which is preliminary data.</text>
</comment>
<keyword evidence="8" id="KW-0968">Cytoplasmic vesicle</keyword>
<dbReference type="Gene3D" id="3.30.450.60">
    <property type="match status" value="1"/>
</dbReference>
<dbReference type="EMBL" id="CAJZBQ010000050">
    <property type="protein sequence ID" value="CAG9329913.1"/>
    <property type="molecule type" value="Genomic_DNA"/>
</dbReference>
<evidence type="ECO:0000313" key="11">
    <source>
        <dbReference type="EMBL" id="CAG9329913.1"/>
    </source>
</evidence>
<comment type="similarity">
    <text evidence="3 9">Belongs to the adaptor complexes small subunit family.</text>
</comment>
<evidence type="ECO:0000256" key="5">
    <source>
        <dbReference type="ARBA" id="ARBA00022927"/>
    </source>
</evidence>
<keyword evidence="6" id="KW-0333">Golgi apparatus</keyword>
<gene>
    <name evidence="11" type="ORF">BSTOLATCC_MIC50029</name>
</gene>
<dbReference type="GO" id="GO:0006886">
    <property type="term" value="P:intracellular protein transport"/>
    <property type="evidence" value="ECO:0007669"/>
    <property type="project" value="UniProtKB-UniRule"/>
</dbReference>
<evidence type="ECO:0000256" key="6">
    <source>
        <dbReference type="ARBA" id="ARBA00023034"/>
    </source>
</evidence>
<dbReference type="SUPFAM" id="SSF64356">
    <property type="entry name" value="SNARE-like"/>
    <property type="match status" value="1"/>
</dbReference>
<dbReference type="InterPro" id="IPR016635">
    <property type="entry name" value="AP_complex_ssu"/>
</dbReference>
<evidence type="ECO:0000256" key="1">
    <source>
        <dbReference type="ARBA" id="ARBA00004555"/>
    </source>
</evidence>
<evidence type="ECO:0000256" key="3">
    <source>
        <dbReference type="ARBA" id="ARBA00006972"/>
    </source>
</evidence>
<keyword evidence="12" id="KW-1185">Reference proteome</keyword>
<accession>A0AAU9JRP8</accession>
<keyword evidence="7 9" id="KW-0472">Membrane</keyword>